<comment type="caution">
    <text evidence="1">The sequence shown here is derived from an EMBL/GenBank/DDBJ whole genome shotgun (WGS) entry which is preliminary data.</text>
</comment>
<reference evidence="1 2" key="1">
    <citation type="submission" date="2015-10" db="EMBL/GenBank/DDBJ databases">
        <title>Transcriptomic analysis of a linuron degrading triple-species bacterial consortium.</title>
        <authorList>
            <person name="Albers P."/>
        </authorList>
    </citation>
    <scope>NUCLEOTIDE SEQUENCE [LARGE SCALE GENOMIC DNA]</scope>
    <source>
        <strain evidence="1 2">WDL6</strain>
    </source>
</reference>
<protein>
    <submittedName>
        <fullName evidence="1">Uncharacterized protein</fullName>
    </submittedName>
</protein>
<gene>
    <name evidence="1" type="ORF">APY04_0477</name>
</gene>
<organism evidence="1 2">
    <name type="scientific">Hyphomicrobium sulfonivorans</name>
    <dbReference type="NCBI Taxonomy" id="121290"/>
    <lineage>
        <taxon>Bacteria</taxon>
        <taxon>Pseudomonadati</taxon>
        <taxon>Pseudomonadota</taxon>
        <taxon>Alphaproteobacteria</taxon>
        <taxon>Hyphomicrobiales</taxon>
        <taxon>Hyphomicrobiaceae</taxon>
        <taxon>Hyphomicrobium</taxon>
    </lineage>
</organism>
<accession>A0A109BM83</accession>
<name>A0A109BM83_HYPSL</name>
<dbReference type="Proteomes" id="UP000059074">
    <property type="component" value="Unassembled WGS sequence"/>
</dbReference>
<proteinExistence type="predicted"/>
<sequence length="102" mass="11893">MFGHLEQLLAPRSHLRTRKTAHEFVRIIGKRDRFPRAGHSAGHRSSDGVNQYARAGWLGWATVDGHHSKHRRFLVVRLVIFFKPIDCIDRSIMRPKVCLRKQ</sequence>
<keyword evidence="2" id="KW-1185">Reference proteome</keyword>
<evidence type="ECO:0000313" key="2">
    <source>
        <dbReference type="Proteomes" id="UP000059074"/>
    </source>
</evidence>
<evidence type="ECO:0000313" key="1">
    <source>
        <dbReference type="EMBL" id="KWT71391.1"/>
    </source>
</evidence>
<dbReference type="STRING" id="121290.APY04_0477"/>
<dbReference type="AlphaFoldDB" id="A0A109BM83"/>
<dbReference type="EMBL" id="LMTR01000022">
    <property type="protein sequence ID" value="KWT71391.1"/>
    <property type="molecule type" value="Genomic_DNA"/>
</dbReference>